<evidence type="ECO:0000313" key="3">
    <source>
        <dbReference type="Proteomes" id="UP000014760"/>
    </source>
</evidence>
<dbReference type="EnsemblMetazoa" id="CapteT209629">
    <property type="protein sequence ID" value="CapteP209629"/>
    <property type="gene ID" value="CapteG209629"/>
</dbReference>
<reference evidence="1 3" key="2">
    <citation type="journal article" date="2013" name="Nature">
        <title>Insights into bilaterian evolution from three spiralian genomes.</title>
        <authorList>
            <person name="Simakov O."/>
            <person name="Marletaz F."/>
            <person name="Cho S.J."/>
            <person name="Edsinger-Gonzales E."/>
            <person name="Havlak P."/>
            <person name="Hellsten U."/>
            <person name="Kuo D.H."/>
            <person name="Larsson T."/>
            <person name="Lv J."/>
            <person name="Arendt D."/>
            <person name="Savage R."/>
            <person name="Osoegawa K."/>
            <person name="de Jong P."/>
            <person name="Grimwood J."/>
            <person name="Chapman J.A."/>
            <person name="Shapiro H."/>
            <person name="Aerts A."/>
            <person name="Otillar R.P."/>
            <person name="Terry A.Y."/>
            <person name="Boore J.L."/>
            <person name="Grigoriev I.V."/>
            <person name="Lindberg D.R."/>
            <person name="Seaver E.C."/>
            <person name="Weisblat D.A."/>
            <person name="Putnam N.H."/>
            <person name="Rokhsar D.S."/>
        </authorList>
    </citation>
    <scope>NUCLEOTIDE SEQUENCE</scope>
    <source>
        <strain evidence="1 3">I ESC-2004</strain>
    </source>
</reference>
<dbReference type="HOGENOM" id="CLU_925135_0_0_1"/>
<dbReference type="Proteomes" id="UP000014760">
    <property type="component" value="Unassembled WGS sequence"/>
</dbReference>
<protein>
    <submittedName>
        <fullName evidence="1 2">Uncharacterized protein</fullName>
    </submittedName>
</protein>
<dbReference type="EMBL" id="KB294773">
    <property type="protein sequence ID" value="ELU14092.1"/>
    <property type="molecule type" value="Genomic_DNA"/>
</dbReference>
<dbReference type="OrthoDB" id="6322039at2759"/>
<evidence type="ECO:0000313" key="2">
    <source>
        <dbReference type="EnsemblMetazoa" id="CapteP209629"/>
    </source>
</evidence>
<reference evidence="2" key="3">
    <citation type="submission" date="2015-06" db="UniProtKB">
        <authorList>
            <consortium name="EnsemblMetazoa"/>
        </authorList>
    </citation>
    <scope>IDENTIFICATION</scope>
</reference>
<evidence type="ECO:0000313" key="1">
    <source>
        <dbReference type="EMBL" id="ELU14092.1"/>
    </source>
</evidence>
<dbReference type="AlphaFoldDB" id="R7V6K3"/>
<dbReference type="EMBL" id="AMQN01038914">
    <property type="status" value="NOT_ANNOTATED_CDS"/>
    <property type="molecule type" value="Genomic_DNA"/>
</dbReference>
<proteinExistence type="predicted"/>
<name>R7V6K3_CAPTE</name>
<reference evidence="3" key="1">
    <citation type="submission" date="2012-12" db="EMBL/GenBank/DDBJ databases">
        <authorList>
            <person name="Hellsten U."/>
            <person name="Grimwood J."/>
            <person name="Chapman J.A."/>
            <person name="Shapiro H."/>
            <person name="Aerts A."/>
            <person name="Otillar R.P."/>
            <person name="Terry A.Y."/>
            <person name="Boore J.L."/>
            <person name="Simakov O."/>
            <person name="Marletaz F."/>
            <person name="Cho S.-J."/>
            <person name="Edsinger-Gonzales E."/>
            <person name="Havlak P."/>
            <person name="Kuo D.-H."/>
            <person name="Larsson T."/>
            <person name="Lv J."/>
            <person name="Arendt D."/>
            <person name="Savage R."/>
            <person name="Osoegawa K."/>
            <person name="de Jong P."/>
            <person name="Lindberg D.R."/>
            <person name="Seaver E.C."/>
            <person name="Weisblat D.A."/>
            <person name="Putnam N.H."/>
            <person name="Grigoriev I.V."/>
            <person name="Rokhsar D.S."/>
        </authorList>
    </citation>
    <scope>NUCLEOTIDE SEQUENCE</scope>
    <source>
        <strain evidence="3">I ESC-2004</strain>
    </source>
</reference>
<organism evidence="1">
    <name type="scientific">Capitella teleta</name>
    <name type="common">Polychaete worm</name>
    <dbReference type="NCBI Taxonomy" id="283909"/>
    <lineage>
        <taxon>Eukaryota</taxon>
        <taxon>Metazoa</taxon>
        <taxon>Spiralia</taxon>
        <taxon>Lophotrochozoa</taxon>
        <taxon>Annelida</taxon>
        <taxon>Polychaeta</taxon>
        <taxon>Sedentaria</taxon>
        <taxon>Scolecida</taxon>
        <taxon>Capitellidae</taxon>
        <taxon>Capitella</taxon>
    </lineage>
</organism>
<sequence length="301" mass="34786">MRYIVIEHYRQSLNKHAAKVAVAKRAEFKGLGEAMLTALTINAYLDSYQLMLAFVRNEEQSLRHWLDWWNKRRRHVMNAFKPVDSPAANKAEIGHAKLANTSNDNMFLVEACRIDIAEAIRTEEYVKAKATGAAPLGRGQMPCERQKRLYDQQMRIAVQCGKELGAIPSKQMRTSPVGVKSLIDLPPLTPSQQLLLETEPFVLCFRFGVIRKCFGCEEELTARNGGLIVRKRDYRTFPRNGRYFRKDTLENTYYDLNMRCMRKKYPRTDVKDIVVHPDLDLNEEHMRELCAFGLHARCHHG</sequence>
<keyword evidence="3" id="KW-1185">Reference proteome</keyword>
<gene>
    <name evidence="1" type="ORF">CAPTEDRAFT_209629</name>
</gene>
<accession>R7V6K3</accession>